<evidence type="ECO:0000313" key="2">
    <source>
        <dbReference type="EMBL" id="QEE16539.1"/>
    </source>
</evidence>
<keyword evidence="1" id="KW-0812">Transmembrane</keyword>
<dbReference type="EMBL" id="CP042905">
    <property type="protein sequence ID" value="QEE16539.1"/>
    <property type="molecule type" value="Genomic_DNA"/>
</dbReference>
<dbReference type="KEGG" id="psyt:DSAG12_02369"/>
<keyword evidence="1" id="KW-1133">Transmembrane helix</keyword>
<keyword evidence="1" id="KW-0472">Membrane</keyword>
<sequence>MTEKKDESMMLSRMRTLLALERNFLAEERTALAEFRTGLALILIGPPTSIIYISSSLQTSTALWMNIILYIFIGLIVIWGIYMAVRAYNKAKMLRYERKKIKNREKQIFDSSPEAQDLLRDCLFEEDFCKD</sequence>
<dbReference type="RefSeq" id="WP_147663414.1">
    <property type="nucleotide sequence ID" value="NZ_CP042905.2"/>
</dbReference>
<feature type="transmembrane region" description="Helical" evidence="1">
    <location>
        <begin position="63"/>
        <end position="85"/>
    </location>
</feature>
<feature type="transmembrane region" description="Helical" evidence="1">
    <location>
        <begin position="38"/>
        <end position="57"/>
    </location>
</feature>
<dbReference type="Proteomes" id="UP000321408">
    <property type="component" value="Chromosome"/>
</dbReference>
<evidence type="ECO:0000313" key="3">
    <source>
        <dbReference type="Proteomes" id="UP000321408"/>
    </source>
</evidence>
<evidence type="ECO:0000256" key="1">
    <source>
        <dbReference type="SAM" id="Phobius"/>
    </source>
</evidence>
<name>A0A5B9DBB7_9ARCH</name>
<gene>
    <name evidence="2" type="ORF">DSAG12_02369</name>
</gene>
<dbReference type="AlphaFoldDB" id="A0A5B9DBB7"/>
<accession>A0A5B9DBB7</accession>
<protein>
    <submittedName>
        <fullName evidence="2">DUF202 domain-containing protein</fullName>
    </submittedName>
</protein>
<dbReference type="GeneID" id="41330357"/>
<reference evidence="2 3" key="2">
    <citation type="journal article" date="2024" name="Int. J. Syst. Evol. Microbiol.">
        <title>Promethearchaeum syntrophicum gen. nov., sp. nov., an anaerobic, obligately syntrophic archaeon, the first isolate of the lineage 'Asgard' archaea, and proposal of the new archaeal phylum Promethearchaeota phyl. nov. and kingdom Promethearchaeati regn. nov.</title>
        <authorList>
            <person name="Imachi H."/>
            <person name="Nobu M.K."/>
            <person name="Kato S."/>
            <person name="Takaki Y."/>
            <person name="Miyazaki M."/>
            <person name="Miyata M."/>
            <person name="Ogawara M."/>
            <person name="Saito Y."/>
            <person name="Sakai S."/>
            <person name="Tahara Y.O."/>
            <person name="Takano Y."/>
            <person name="Tasumi E."/>
            <person name="Uematsu K."/>
            <person name="Yoshimura T."/>
            <person name="Itoh T."/>
            <person name="Ohkuma M."/>
            <person name="Takai K."/>
        </authorList>
    </citation>
    <scope>NUCLEOTIDE SEQUENCE [LARGE SCALE GENOMIC DNA]</scope>
    <source>
        <strain evidence="2 3">MK-D1</strain>
    </source>
</reference>
<keyword evidence="3" id="KW-1185">Reference proteome</keyword>
<proteinExistence type="predicted"/>
<reference evidence="2 3" key="1">
    <citation type="journal article" date="2020" name="Nature">
        <title>Isolation of an archaeon at the prokaryote-eukaryote interface.</title>
        <authorList>
            <person name="Imachi H."/>
            <person name="Nobu M.K."/>
            <person name="Nakahara N."/>
            <person name="Morono Y."/>
            <person name="Ogawara M."/>
            <person name="Takaki Y."/>
            <person name="Takano Y."/>
            <person name="Uematsu K."/>
            <person name="Ikuta T."/>
            <person name="Ito M."/>
            <person name="Matsui Y."/>
            <person name="Miyazaki M."/>
            <person name="Murata K."/>
            <person name="Saito Y."/>
            <person name="Sakai S."/>
            <person name="Song C."/>
            <person name="Tasumi E."/>
            <person name="Yamanaka Y."/>
            <person name="Yamaguchi T."/>
            <person name="Kamagata Y."/>
            <person name="Tamaki H."/>
            <person name="Takai K."/>
        </authorList>
    </citation>
    <scope>NUCLEOTIDE SEQUENCE [LARGE SCALE GENOMIC DNA]</scope>
    <source>
        <strain evidence="2 3">MK-D1</strain>
    </source>
</reference>
<organism evidence="2 3">
    <name type="scientific">Promethearchaeum syntrophicum</name>
    <dbReference type="NCBI Taxonomy" id="2594042"/>
    <lineage>
        <taxon>Archaea</taxon>
        <taxon>Promethearchaeati</taxon>
        <taxon>Promethearchaeota</taxon>
        <taxon>Promethearchaeia</taxon>
        <taxon>Promethearchaeales</taxon>
        <taxon>Promethearchaeaceae</taxon>
        <taxon>Promethearchaeum</taxon>
    </lineage>
</organism>